<feature type="coiled-coil region" evidence="1">
    <location>
        <begin position="540"/>
        <end position="585"/>
    </location>
</feature>
<evidence type="ECO:0000313" key="3">
    <source>
        <dbReference type="WBParaSite" id="TMUE_1000004019.1"/>
    </source>
</evidence>
<feature type="coiled-coil region" evidence="1">
    <location>
        <begin position="395"/>
        <end position="505"/>
    </location>
</feature>
<protein>
    <submittedName>
        <fullName evidence="3">Uncharacterized protein</fullName>
    </submittedName>
</protein>
<dbReference type="WBParaSite" id="TMUE_1000004019.1">
    <property type="protein sequence ID" value="TMUE_1000004019.1"/>
    <property type="gene ID" value="WBGene00293720"/>
</dbReference>
<accession>A0A5S6Q9U9</accession>
<reference evidence="3" key="1">
    <citation type="submission" date="2019-12" db="UniProtKB">
        <authorList>
            <consortium name="WormBaseParasite"/>
        </authorList>
    </citation>
    <scope>IDENTIFICATION</scope>
</reference>
<dbReference type="STRING" id="70415.A0A5S6Q9U9"/>
<proteinExistence type="predicted"/>
<evidence type="ECO:0000313" key="2">
    <source>
        <dbReference type="Proteomes" id="UP000046395"/>
    </source>
</evidence>
<organism evidence="2 3">
    <name type="scientific">Trichuris muris</name>
    <name type="common">Mouse whipworm</name>
    <dbReference type="NCBI Taxonomy" id="70415"/>
    <lineage>
        <taxon>Eukaryota</taxon>
        <taxon>Metazoa</taxon>
        <taxon>Ecdysozoa</taxon>
        <taxon>Nematoda</taxon>
        <taxon>Enoplea</taxon>
        <taxon>Dorylaimia</taxon>
        <taxon>Trichinellida</taxon>
        <taxon>Trichuridae</taxon>
        <taxon>Trichuris</taxon>
    </lineage>
</organism>
<dbReference type="Proteomes" id="UP000046395">
    <property type="component" value="Unassembled WGS sequence"/>
</dbReference>
<feature type="coiled-coil region" evidence="1">
    <location>
        <begin position="69"/>
        <end position="152"/>
    </location>
</feature>
<keyword evidence="1" id="KW-0175">Coiled coil</keyword>
<evidence type="ECO:0000256" key="1">
    <source>
        <dbReference type="SAM" id="Coils"/>
    </source>
</evidence>
<sequence>MFQAALQPTMEFNVEYEHAASFASKEIQDFRSRMQSSRDAYIRWRVELALALMNEQTSSNERQTDADVQQALDTELEKLREEGDKLSQTLAEAQCRDDASSQGFNEALLLLEDAVNNVQKLLEDMEHCTRMAVKLRGRCENTRNSLESLQSDALVLLSVRKQVSLLEASATEIEDEMTSAHSTMSAEIASKEAKLAEQKALLADAKEKVDSCALKLEERASELKELCPEIKFLEESAKQLTGIQQTVKSSEQLVDKLIKQAQARSERTQAAVRLAEKGTHIFKQLIEQQAKTLQQRQEHSTSLESFHLKEFESRRNDLSAQLTRLDNERYKTGLLSGAVRFHLSETKVIAAKNESLNEMHRVLVLENDNCIAALKKVERKLTLAEGMASQGMSELANIEERMHSTNERRDELFNSCALLESYLSRLEMENDEARGEVRKQENIVKQLHEKLRQTRIEKRSNSRLLTALKNGTADLNRDAQRQAELELLQKELDAMTNRKAQLLEKYEQRPTFNHMIWRYAEVEDLKKAVLLSEMKFQGILREKKDSANEAERKLSERIEELMVNKRSLEMEKRHLLSRQQELLEKKKYLKKRSDAVGKNDANGDPLSATAEASVGAASDLQQKQASGSAKKSISAATRCAMRLRNLYMAGLIDGANTESRFAGFEEEHRRSATAKRKPLKDADNTLCSILPKRSNPI</sequence>
<name>A0A5S6Q9U9_TRIMR</name>
<dbReference type="AlphaFoldDB" id="A0A5S6Q9U9"/>
<keyword evidence="2" id="KW-1185">Reference proteome</keyword>